<organism evidence="2">
    <name type="scientific">Amycolatopsis orientalis</name>
    <name type="common">Nocardia orientalis</name>
    <dbReference type="NCBI Taxonomy" id="31958"/>
    <lineage>
        <taxon>Bacteria</taxon>
        <taxon>Bacillati</taxon>
        <taxon>Actinomycetota</taxon>
        <taxon>Actinomycetes</taxon>
        <taxon>Pseudonocardiales</taxon>
        <taxon>Pseudonocardiaceae</taxon>
        <taxon>Amycolatopsis</taxon>
    </lineage>
</organism>
<reference evidence="2" key="1">
    <citation type="submission" date="2011-05" db="EMBL/GenBank/DDBJ databases">
        <authorList>
            <person name="Raja Rajesh Kumar K."/>
            <person name="Kirti P.B."/>
        </authorList>
    </citation>
    <scope>NUCLEOTIDE SEQUENCE</scope>
</reference>
<evidence type="ECO:0000313" key="2">
    <source>
        <dbReference type="EMBL" id="AFI57017.1"/>
    </source>
</evidence>
<feature type="region of interest" description="Disordered" evidence="1">
    <location>
        <begin position="111"/>
        <end position="130"/>
    </location>
</feature>
<sequence length="130" mass="14311">MKAGQARALPLPPGGYDVINRGISNGRVIGQVTTEDEFSGYVWDRDGRPRAVPRGDDVLDINRNGRIVGRTDDESWREFGVWQVTTLESTLSYTTGRGIEPQVSSDDGTIAGSSWSMNGGRPQPTVWRCR</sequence>
<evidence type="ECO:0000256" key="1">
    <source>
        <dbReference type="SAM" id="MobiDB-lite"/>
    </source>
</evidence>
<proteinExistence type="predicted"/>
<protein>
    <submittedName>
        <fullName evidence="2">QmnN</fullName>
    </submittedName>
</protein>
<accession>K4FDH4</accession>
<dbReference type="AlphaFoldDB" id="K4FDH4"/>
<reference evidence="2" key="2">
    <citation type="journal article" date="2012" name="Chem. Biol.">
        <title>Quartromicin biosynthesis: two alternative polyketide chains produced by one polyketide synthase assembly line.</title>
        <authorList>
            <person name="He H.Y."/>
            <person name="Pan H.X."/>
            <person name="Wu L.F."/>
            <person name="Zhang B.B."/>
            <person name="Chai H.B."/>
            <person name="Liu W."/>
            <person name="Tang G.L."/>
        </authorList>
    </citation>
    <scope>NUCLEOTIDE SEQUENCE</scope>
</reference>
<name>K4FDH4_AMYOR</name>
<dbReference type="EMBL" id="JF970188">
    <property type="protein sequence ID" value="AFI57017.1"/>
    <property type="molecule type" value="Genomic_DNA"/>
</dbReference>